<dbReference type="InterPro" id="IPR007889">
    <property type="entry name" value="HTH_Psq"/>
</dbReference>
<dbReference type="Pfam" id="PF03221">
    <property type="entry name" value="HTH_Tnp_Tc5"/>
    <property type="match status" value="1"/>
</dbReference>
<evidence type="ECO:0000256" key="4">
    <source>
        <dbReference type="SAM" id="MobiDB-lite"/>
    </source>
</evidence>
<dbReference type="GO" id="GO:0005634">
    <property type="term" value="C:nucleus"/>
    <property type="evidence" value="ECO:0007669"/>
    <property type="project" value="UniProtKB-SubCell"/>
</dbReference>
<dbReference type="GeneID" id="105212526"/>
<name>A0A0A1WL24_ZEUCU</name>
<dbReference type="GO" id="GO:0003677">
    <property type="term" value="F:DNA binding"/>
    <property type="evidence" value="ECO:0007669"/>
    <property type="project" value="UniProtKB-KW"/>
</dbReference>
<dbReference type="OrthoDB" id="8043893at2759"/>
<dbReference type="InterPro" id="IPR009057">
    <property type="entry name" value="Homeodomain-like_sf"/>
</dbReference>
<dbReference type="AlphaFoldDB" id="A0A0A1WL24"/>
<evidence type="ECO:0000256" key="2">
    <source>
        <dbReference type="ARBA" id="ARBA00023125"/>
    </source>
</evidence>
<organism evidence="6">
    <name type="scientific">Zeugodacus cucurbitae</name>
    <name type="common">Melon fruit fly</name>
    <name type="synonym">Bactrocera cucurbitae</name>
    <dbReference type="NCBI Taxonomy" id="28588"/>
    <lineage>
        <taxon>Eukaryota</taxon>
        <taxon>Metazoa</taxon>
        <taxon>Ecdysozoa</taxon>
        <taxon>Arthropoda</taxon>
        <taxon>Hexapoda</taxon>
        <taxon>Insecta</taxon>
        <taxon>Pterygota</taxon>
        <taxon>Neoptera</taxon>
        <taxon>Endopterygota</taxon>
        <taxon>Diptera</taxon>
        <taxon>Brachycera</taxon>
        <taxon>Muscomorpha</taxon>
        <taxon>Tephritoidea</taxon>
        <taxon>Tephritidae</taxon>
        <taxon>Zeugodacus</taxon>
        <taxon>Zeugodacus</taxon>
    </lineage>
</organism>
<feature type="region of interest" description="Disordered" evidence="4">
    <location>
        <begin position="215"/>
        <end position="252"/>
    </location>
</feature>
<dbReference type="SUPFAM" id="SSF46689">
    <property type="entry name" value="Homeodomain-like"/>
    <property type="match status" value="1"/>
</dbReference>
<accession>A0A0A1WL24</accession>
<protein>
    <submittedName>
        <fullName evidence="6">Tigger transposable element-derived protein 4</fullName>
    </submittedName>
</protein>
<reference evidence="6" key="1">
    <citation type="submission" date="2014-11" db="EMBL/GenBank/DDBJ databases">
        <authorList>
            <person name="Geib S."/>
        </authorList>
    </citation>
    <scope>NUCLEOTIDE SEQUENCE</scope>
</reference>
<keyword evidence="2" id="KW-0238">DNA-binding</keyword>
<evidence type="ECO:0000259" key="5">
    <source>
        <dbReference type="PROSITE" id="PS51253"/>
    </source>
</evidence>
<evidence type="ECO:0000256" key="3">
    <source>
        <dbReference type="ARBA" id="ARBA00023242"/>
    </source>
</evidence>
<evidence type="ECO:0000256" key="1">
    <source>
        <dbReference type="ARBA" id="ARBA00004123"/>
    </source>
</evidence>
<dbReference type="PROSITE" id="PS51253">
    <property type="entry name" value="HTH_CENPB"/>
    <property type="match status" value="1"/>
</dbReference>
<keyword evidence="3" id="KW-0539">Nucleus</keyword>
<sequence length="351" mass="40312">MELIMIKHRDYKTRNILTTAERIKVIKAYKHMPNYQRLASTFGCSAKQIKNIIANKDELLRHYDSVRANKITDEVTNRRQEKIDFLGKVVYEFLLRALFLRMPIGTTIIRQKAFEVKEAIAIENFSPNNAWLRDFKATYNRLDLASMMEHLPSDMDQRRSLKCIDIIEYVSQQEREERRKMLKMAKDENCNSVWESDDGSNTSSYSNEHTVEHMNSRDAINNNANGEVCSDADNDMKSNDGDSVESKQNLGTDIEPIVVNLASDDEEESAESAHPVKAEPIISPAPNHSTSPPKPTTLPPFPDIHSYMEALRHLRVLEDFAMIEENYRAIGLITQLEQIFKNPPKLKSLSH</sequence>
<reference evidence="6" key="2">
    <citation type="journal article" date="2015" name="Gigascience">
        <title>Reconstructing a comprehensive transcriptome assembly of a white-pupal translocated strain of the pest fruit fly Bactrocera cucurbitae.</title>
        <authorList>
            <person name="Sim S.B."/>
            <person name="Calla B."/>
            <person name="Hall B."/>
            <person name="DeRego T."/>
            <person name="Geib S.M."/>
        </authorList>
    </citation>
    <scope>NUCLEOTIDE SEQUENCE</scope>
</reference>
<gene>
    <name evidence="6" type="primary">TIGD4_1</name>
    <name evidence="6" type="ORF">g.3654</name>
</gene>
<dbReference type="EMBL" id="GBXI01014563">
    <property type="protein sequence ID" value="JAC99728.1"/>
    <property type="molecule type" value="Transcribed_RNA"/>
</dbReference>
<dbReference type="InterPro" id="IPR006600">
    <property type="entry name" value="HTH_CenpB_DNA-bd_dom"/>
</dbReference>
<feature type="domain" description="HTH CENPB-type" evidence="5">
    <location>
        <begin position="74"/>
        <end position="145"/>
    </location>
</feature>
<evidence type="ECO:0000313" key="6">
    <source>
        <dbReference type="EMBL" id="JAC99728.1"/>
    </source>
</evidence>
<dbReference type="SMART" id="SM00674">
    <property type="entry name" value="CENPB"/>
    <property type="match status" value="1"/>
</dbReference>
<dbReference type="Pfam" id="PF04218">
    <property type="entry name" value="CENP-B_N"/>
    <property type="match status" value="1"/>
</dbReference>
<comment type="subcellular location">
    <subcellularLocation>
        <location evidence="1">Nucleus</location>
    </subcellularLocation>
</comment>
<feature type="region of interest" description="Disordered" evidence="4">
    <location>
        <begin position="264"/>
        <end position="298"/>
    </location>
</feature>
<proteinExistence type="predicted"/>